<dbReference type="Proteomes" id="UP000058305">
    <property type="component" value="Chromosome"/>
</dbReference>
<evidence type="ECO:0000313" key="1">
    <source>
        <dbReference type="EMBL" id="AMB60208.1"/>
    </source>
</evidence>
<dbReference type="EMBL" id="CP014145">
    <property type="protein sequence ID" value="AMB60208.1"/>
    <property type="molecule type" value="Genomic_DNA"/>
</dbReference>
<keyword evidence="2" id="KW-1185">Reference proteome</keyword>
<sequence length="61" mass="6214">MPLALTATAKSGLDAVPLGGCQVWIVPVSAQLRVGAESAKVRATSVRARTLASVLRVVSAL</sequence>
<organism evidence="1 2">
    <name type="scientific">Microterricola viridarii</name>
    <dbReference type="NCBI Taxonomy" id="412690"/>
    <lineage>
        <taxon>Bacteria</taxon>
        <taxon>Bacillati</taxon>
        <taxon>Actinomycetota</taxon>
        <taxon>Actinomycetes</taxon>
        <taxon>Micrococcales</taxon>
        <taxon>Microbacteriaceae</taxon>
        <taxon>Microterricola</taxon>
    </lineage>
</organism>
<accession>A0A0Y0Q285</accession>
<protein>
    <submittedName>
        <fullName evidence="1">Uncharacterized protein</fullName>
    </submittedName>
</protein>
<dbReference type="KEGG" id="mvd:AWU67_16595"/>
<dbReference type="AlphaFoldDB" id="A0A0Y0Q285"/>
<proteinExistence type="predicted"/>
<name>A0A0Y0Q285_9MICO</name>
<gene>
    <name evidence="1" type="ORF">AWU67_16595</name>
</gene>
<evidence type="ECO:0000313" key="2">
    <source>
        <dbReference type="Proteomes" id="UP000058305"/>
    </source>
</evidence>
<reference evidence="2" key="2">
    <citation type="submission" date="2016-01" db="EMBL/GenBank/DDBJ databases">
        <title>First complete genome sequence of a species in the genus Microterricola, an extremophilic cold active enzyme producing strain ERGS5:02 isolated from Sikkim Himalaya.</title>
        <authorList>
            <person name="Kumar R."/>
            <person name="Singh D."/>
            <person name="Swarnkar M.K."/>
        </authorList>
    </citation>
    <scope>NUCLEOTIDE SEQUENCE [LARGE SCALE GENOMIC DNA]</scope>
    <source>
        <strain evidence="2">ERGS5:02</strain>
    </source>
</reference>
<reference evidence="1 2" key="1">
    <citation type="journal article" date="2016" name="J. Biotechnol.">
        <title>First complete genome sequence of a species in the genus Microterricola, an extremophilic cold active enzyme producing bacterial strain ERGS5:02 isolated from Sikkim Himalaya.</title>
        <authorList>
            <person name="Himanshu"/>
            <person name="Swarnkar M.K."/>
            <person name="Singh D."/>
            <person name="Kumar R."/>
        </authorList>
    </citation>
    <scope>NUCLEOTIDE SEQUENCE [LARGE SCALE GENOMIC DNA]</scope>
    <source>
        <strain evidence="1 2">ERGS5:02</strain>
    </source>
</reference>